<dbReference type="EMBL" id="JADBEM010000001">
    <property type="protein sequence ID" value="MBE1606883.1"/>
    <property type="molecule type" value="Genomic_DNA"/>
</dbReference>
<evidence type="ECO:0000313" key="3">
    <source>
        <dbReference type="Proteomes" id="UP000638648"/>
    </source>
</evidence>
<proteinExistence type="predicted"/>
<keyword evidence="3" id="KW-1185">Reference proteome</keyword>
<dbReference type="Pfam" id="PF13228">
    <property type="entry name" value="DUF4037"/>
    <property type="match status" value="1"/>
</dbReference>
<reference evidence="2" key="1">
    <citation type="submission" date="2020-10" db="EMBL/GenBank/DDBJ databases">
        <title>Sequencing the genomes of 1000 actinobacteria strains.</title>
        <authorList>
            <person name="Klenk H.-P."/>
        </authorList>
    </citation>
    <scope>NUCLEOTIDE SEQUENCE</scope>
    <source>
        <strain evidence="2">DSM 45354</strain>
    </source>
</reference>
<dbReference type="InterPro" id="IPR025117">
    <property type="entry name" value="DUF4037"/>
</dbReference>
<evidence type="ECO:0000259" key="1">
    <source>
        <dbReference type="Pfam" id="PF13228"/>
    </source>
</evidence>
<sequence>MDSALEIATRIASAYRRIDGLAFAYGQGPVVAGFTHDSDLDIIVVWDGTAPPKNRSVAIKALHNGPGKPIQYDYPSFALDRFWVNGTQVEISHKTFDTFQGWVRDIRSGWGWEDTDTSMALYSVAGFAYGRVFADDGRAVAARTDLTSFPRLLIERSQTVLAAELSSYGRDLDGCARRGDGLLFHEILGKVLRHALVAWFSAEHRYCPHPKWLQHWIARFGMDPGIAGLERSLWVPVNLARRREIFLTMAERILALGRDENG</sequence>
<protein>
    <recommendedName>
        <fullName evidence="1">DUF4037 domain-containing protein</fullName>
    </recommendedName>
</protein>
<dbReference type="AlphaFoldDB" id="A0A927MY65"/>
<name>A0A927MY65_9ACTN</name>
<comment type="caution">
    <text evidence="2">The sequence shown here is derived from an EMBL/GenBank/DDBJ whole genome shotgun (WGS) entry which is preliminary data.</text>
</comment>
<dbReference type="Proteomes" id="UP000638648">
    <property type="component" value="Unassembled WGS sequence"/>
</dbReference>
<feature type="domain" description="DUF4037" evidence="1">
    <location>
        <begin position="124"/>
        <end position="213"/>
    </location>
</feature>
<evidence type="ECO:0000313" key="2">
    <source>
        <dbReference type="EMBL" id="MBE1606883.1"/>
    </source>
</evidence>
<dbReference type="RefSeq" id="WP_192750931.1">
    <property type="nucleotide sequence ID" value="NZ_BAABJL010000109.1"/>
</dbReference>
<organism evidence="2 3">
    <name type="scientific">Actinopolymorpha pittospori</name>
    <dbReference type="NCBI Taxonomy" id="648752"/>
    <lineage>
        <taxon>Bacteria</taxon>
        <taxon>Bacillati</taxon>
        <taxon>Actinomycetota</taxon>
        <taxon>Actinomycetes</taxon>
        <taxon>Propionibacteriales</taxon>
        <taxon>Actinopolymorphaceae</taxon>
        <taxon>Actinopolymorpha</taxon>
    </lineage>
</organism>
<accession>A0A927MY65</accession>
<gene>
    <name evidence="2" type="ORF">HEB94_003731</name>
</gene>